<reference evidence="3" key="1">
    <citation type="journal article" date="2019" name="Int. J. Syst. Evol. Microbiol.">
        <title>The Global Catalogue of Microorganisms (GCM) 10K type strain sequencing project: providing services to taxonomists for standard genome sequencing and annotation.</title>
        <authorList>
            <consortium name="The Broad Institute Genomics Platform"/>
            <consortium name="The Broad Institute Genome Sequencing Center for Infectious Disease"/>
            <person name="Wu L."/>
            <person name="Ma J."/>
        </authorList>
    </citation>
    <scope>NUCLEOTIDE SEQUENCE [LARGE SCALE GENOMIC DNA]</scope>
    <source>
        <strain evidence="3">JCM 16365</strain>
    </source>
</reference>
<dbReference type="Gene3D" id="3.30.9.10">
    <property type="entry name" value="D-Amino Acid Oxidase, subunit A, domain 2"/>
    <property type="match status" value="1"/>
</dbReference>
<sequence>MNDTYDLVIVGGGFFGLRIALYAREELGFDRVAVLEREPETMSRASYVNQARIHNGYHYPRSILTAYRSRVSSAEWAAEYADAVERDFTHYYAIARKLSKVTARQFEVFAERIGAPLAPVADAAISRAFSPLIERAWEAQEWAFDARKLRTSMLARLAAAGGVDVRVGESAERMVRVDGGIRVESSRATLSAKHVVSSVYSQINPLHRASGLSAVPLQLELTEMALVRLPERFRRSAFTVMDGPFFSIMPFPSRGLHTLSHVRYTPHQRWSDTAEAPDERRVPSAAQLREGATTFREMIADVRRYIPELGATEYVDSIREVKAVLANQDRTDSRPILVRTEQSLPGYVCIMGGKIDNVNDVLLELAPLLAPGSSPHGDRSHVTS</sequence>
<dbReference type="Proteomes" id="UP001500274">
    <property type="component" value="Unassembled WGS sequence"/>
</dbReference>
<comment type="caution">
    <text evidence="2">The sequence shown here is derived from an EMBL/GenBank/DDBJ whole genome shotgun (WGS) entry which is preliminary data.</text>
</comment>
<gene>
    <name evidence="2" type="ORF">GCM10009862_03010</name>
</gene>
<name>A0ABP6BGI2_9MICO</name>
<evidence type="ECO:0000313" key="3">
    <source>
        <dbReference type="Proteomes" id="UP001500274"/>
    </source>
</evidence>
<dbReference type="EMBL" id="BAAARI010000002">
    <property type="protein sequence ID" value="GAA2567655.1"/>
    <property type="molecule type" value="Genomic_DNA"/>
</dbReference>
<evidence type="ECO:0000259" key="1">
    <source>
        <dbReference type="Pfam" id="PF01266"/>
    </source>
</evidence>
<keyword evidence="3" id="KW-1185">Reference proteome</keyword>
<feature type="domain" description="FAD dependent oxidoreductase" evidence="1">
    <location>
        <begin position="6"/>
        <end position="351"/>
    </location>
</feature>
<dbReference type="InterPro" id="IPR036188">
    <property type="entry name" value="FAD/NAD-bd_sf"/>
</dbReference>
<proteinExistence type="predicted"/>
<dbReference type="SUPFAM" id="SSF51905">
    <property type="entry name" value="FAD/NAD(P)-binding domain"/>
    <property type="match status" value="1"/>
</dbReference>
<dbReference type="Pfam" id="PF01266">
    <property type="entry name" value="DAO"/>
    <property type="match status" value="1"/>
</dbReference>
<evidence type="ECO:0000313" key="2">
    <source>
        <dbReference type="EMBL" id="GAA2567655.1"/>
    </source>
</evidence>
<dbReference type="RefSeq" id="WP_344226204.1">
    <property type="nucleotide sequence ID" value="NZ_BAAARI010000002.1"/>
</dbReference>
<dbReference type="InterPro" id="IPR006076">
    <property type="entry name" value="FAD-dep_OxRdtase"/>
</dbReference>
<dbReference type="Gene3D" id="3.50.50.60">
    <property type="entry name" value="FAD/NAD(P)-binding domain"/>
    <property type="match status" value="1"/>
</dbReference>
<accession>A0ABP6BGI2</accession>
<protein>
    <recommendedName>
        <fullName evidence="1">FAD dependent oxidoreductase domain-containing protein</fullName>
    </recommendedName>
</protein>
<organism evidence="2 3">
    <name type="scientific">Microbacterium binotii</name>
    <dbReference type="NCBI Taxonomy" id="462710"/>
    <lineage>
        <taxon>Bacteria</taxon>
        <taxon>Bacillati</taxon>
        <taxon>Actinomycetota</taxon>
        <taxon>Actinomycetes</taxon>
        <taxon>Micrococcales</taxon>
        <taxon>Microbacteriaceae</taxon>
        <taxon>Microbacterium</taxon>
    </lineage>
</organism>